<dbReference type="InterPro" id="IPR011109">
    <property type="entry name" value="DNA_bind_recombinase_dom"/>
</dbReference>
<protein>
    <submittedName>
        <fullName evidence="3">Site-specific DNA recombinase</fullName>
    </submittedName>
</protein>
<accession>A0A841KLT6</accession>
<dbReference type="Gene3D" id="3.90.1750.20">
    <property type="entry name" value="Putative Large Serine Recombinase, Chain B, Domain 2"/>
    <property type="match status" value="1"/>
</dbReference>
<feature type="domain" description="Recombinase" evidence="2">
    <location>
        <begin position="169"/>
        <end position="319"/>
    </location>
</feature>
<dbReference type="GO" id="GO:0000150">
    <property type="term" value="F:DNA strand exchange activity"/>
    <property type="evidence" value="ECO:0007669"/>
    <property type="project" value="InterPro"/>
</dbReference>
<dbReference type="EMBL" id="JACHEN010000004">
    <property type="protein sequence ID" value="MBB6214784.1"/>
    <property type="molecule type" value="Genomic_DNA"/>
</dbReference>
<comment type="caution">
    <text evidence="3">The sequence shown here is derived from an EMBL/GenBank/DDBJ whole genome shotgun (WGS) entry which is preliminary data.</text>
</comment>
<keyword evidence="4" id="KW-1185">Reference proteome</keyword>
<dbReference type="AlphaFoldDB" id="A0A841KLT6"/>
<dbReference type="Pfam" id="PF00239">
    <property type="entry name" value="Resolvase"/>
    <property type="match status" value="1"/>
</dbReference>
<sequence length="549" mass="63113">MKIAIYSRKSKFTGKGESIDNQIELCKEYANKHFDTNEFLIYEDEGFSGGTTDRPQFQLMMKDAMKGKFDVLMCYRLDRISRNISDFSDTIEILQNKNIAFISMREQFDTSTPMGRAMMYIASVFAQLERETIAERIRDNMMQLAKTGRWLGGIAPTGYTSEQVTYSDPSGKEKKMFRLFPISDELEVVKLIFDKYVELKSLTKVEQFCIMNDIKSKNDADFRRYSLRAMLSNPVYAIADEKLYDYMSENGYEIYSHKNEFTGEYGVMAYNKTKQDKKNASGRIRDISEWIIAVGAHEGIIESSQWIKTQRLLLGNKSKAFRKVKNSICLLSGILRCGNCGSYMRPKMGRENSDGIQLFYYMCEMKEKSKKTKCNMNNVKGNDLDQMIIDEIKKMAMSDSNLYDNIKSDRLNLMTSQNAIQNEIALMESNIKNNEQAIQHLVTSLSQGQNTSAAKYIIKQIDELDEQTAKMKERLFILKESEEMNQSKGNSLDVMKDMLSAFNDSIDTVDIEAKRTFIKSIVDKIVWDGQNAEVVMFGANSEKKQMPPM</sequence>
<evidence type="ECO:0000313" key="3">
    <source>
        <dbReference type="EMBL" id="MBB6214784.1"/>
    </source>
</evidence>
<feature type="domain" description="Resolvase/invertase-type recombinase catalytic" evidence="1">
    <location>
        <begin position="2"/>
        <end position="148"/>
    </location>
</feature>
<dbReference type="GO" id="GO:0003677">
    <property type="term" value="F:DNA binding"/>
    <property type="evidence" value="ECO:0007669"/>
    <property type="project" value="InterPro"/>
</dbReference>
<dbReference type="InterPro" id="IPR006119">
    <property type="entry name" value="Resolv_N"/>
</dbReference>
<proteinExistence type="predicted"/>
<dbReference type="InterPro" id="IPR025827">
    <property type="entry name" value="Zn_ribbon_recom_dom"/>
</dbReference>
<dbReference type="PROSITE" id="PS51737">
    <property type="entry name" value="RECOMBINASE_DNA_BIND"/>
    <property type="match status" value="1"/>
</dbReference>
<dbReference type="RefSeq" id="WP_184308488.1">
    <property type="nucleotide sequence ID" value="NZ_JACHEN010000004.1"/>
</dbReference>
<dbReference type="InterPro" id="IPR050639">
    <property type="entry name" value="SSR_resolvase"/>
</dbReference>
<dbReference type="InterPro" id="IPR036162">
    <property type="entry name" value="Resolvase-like_N_sf"/>
</dbReference>
<dbReference type="PROSITE" id="PS51736">
    <property type="entry name" value="RECOMBINASES_3"/>
    <property type="match status" value="1"/>
</dbReference>
<evidence type="ECO:0000313" key="4">
    <source>
        <dbReference type="Proteomes" id="UP000579281"/>
    </source>
</evidence>
<dbReference type="PANTHER" id="PTHR30461">
    <property type="entry name" value="DNA-INVERTASE FROM LAMBDOID PROPHAGE"/>
    <property type="match status" value="1"/>
</dbReference>
<dbReference type="InterPro" id="IPR038109">
    <property type="entry name" value="DNA_bind_recomb_sf"/>
</dbReference>
<dbReference type="SUPFAM" id="SSF53041">
    <property type="entry name" value="Resolvase-like"/>
    <property type="match status" value="1"/>
</dbReference>
<reference evidence="3 4" key="1">
    <citation type="submission" date="2020-08" db="EMBL/GenBank/DDBJ databases">
        <title>Genomic Encyclopedia of Type Strains, Phase IV (KMG-IV): sequencing the most valuable type-strain genomes for metagenomic binning, comparative biology and taxonomic classification.</title>
        <authorList>
            <person name="Goeker M."/>
        </authorList>
    </citation>
    <scope>NUCLEOTIDE SEQUENCE [LARGE SCALE GENOMIC DNA]</scope>
    <source>
        <strain evidence="3 4">DSM 103526</strain>
    </source>
</reference>
<dbReference type="Gene3D" id="3.40.50.1390">
    <property type="entry name" value="Resolvase, N-terminal catalytic domain"/>
    <property type="match status" value="1"/>
</dbReference>
<dbReference type="Proteomes" id="UP000579281">
    <property type="component" value="Unassembled WGS sequence"/>
</dbReference>
<gene>
    <name evidence="3" type="ORF">HNQ80_000869</name>
</gene>
<evidence type="ECO:0000259" key="1">
    <source>
        <dbReference type="PROSITE" id="PS51736"/>
    </source>
</evidence>
<dbReference type="PANTHER" id="PTHR30461:SF23">
    <property type="entry name" value="DNA RECOMBINASE-RELATED"/>
    <property type="match status" value="1"/>
</dbReference>
<evidence type="ECO:0000259" key="2">
    <source>
        <dbReference type="PROSITE" id="PS51737"/>
    </source>
</evidence>
<organism evidence="3 4">
    <name type="scientific">Anaerosolibacter carboniphilus</name>
    <dbReference type="NCBI Taxonomy" id="1417629"/>
    <lineage>
        <taxon>Bacteria</taxon>
        <taxon>Bacillati</taxon>
        <taxon>Bacillota</taxon>
        <taxon>Clostridia</taxon>
        <taxon>Peptostreptococcales</taxon>
        <taxon>Thermotaleaceae</taxon>
        <taxon>Anaerosolibacter</taxon>
    </lineage>
</organism>
<name>A0A841KLT6_9FIRM</name>
<dbReference type="SMART" id="SM00857">
    <property type="entry name" value="Resolvase"/>
    <property type="match status" value="1"/>
</dbReference>
<dbReference type="CDD" id="cd03768">
    <property type="entry name" value="SR_ResInv"/>
    <property type="match status" value="1"/>
</dbReference>
<dbReference type="Pfam" id="PF07508">
    <property type="entry name" value="Recombinase"/>
    <property type="match status" value="1"/>
</dbReference>
<dbReference type="Pfam" id="PF13408">
    <property type="entry name" value="Zn_ribbon_recom"/>
    <property type="match status" value="1"/>
</dbReference>